<dbReference type="EMBL" id="QWJJ01000003">
    <property type="protein sequence ID" value="RII39948.1"/>
    <property type="molecule type" value="Genomic_DNA"/>
</dbReference>
<evidence type="ECO:0000313" key="3">
    <source>
        <dbReference type="Proteomes" id="UP000265848"/>
    </source>
</evidence>
<feature type="region of interest" description="Disordered" evidence="1">
    <location>
        <begin position="1"/>
        <end position="36"/>
    </location>
</feature>
<gene>
    <name evidence="2" type="ORF">DL237_04435</name>
</gene>
<proteinExistence type="predicted"/>
<evidence type="ECO:0000313" key="2">
    <source>
        <dbReference type="EMBL" id="RII39948.1"/>
    </source>
</evidence>
<dbReference type="AlphaFoldDB" id="A0A399J3F4"/>
<evidence type="ECO:0000256" key="1">
    <source>
        <dbReference type="SAM" id="MobiDB-lite"/>
    </source>
</evidence>
<organism evidence="2 3">
    <name type="scientific">Pseudooceanicola sediminis</name>
    <dbReference type="NCBI Taxonomy" id="2211117"/>
    <lineage>
        <taxon>Bacteria</taxon>
        <taxon>Pseudomonadati</taxon>
        <taxon>Pseudomonadota</taxon>
        <taxon>Alphaproteobacteria</taxon>
        <taxon>Rhodobacterales</taxon>
        <taxon>Paracoccaceae</taxon>
        <taxon>Pseudooceanicola</taxon>
    </lineage>
</organism>
<accession>A0A399J3F4</accession>
<name>A0A399J3F4_9RHOB</name>
<comment type="caution">
    <text evidence="2">The sequence shown here is derived from an EMBL/GenBank/DDBJ whole genome shotgun (WGS) entry which is preliminary data.</text>
</comment>
<sequence length="36" mass="3703">MTGSGAEHGRGGPWSGAPRRLLSPPARQPPRPAPLS</sequence>
<keyword evidence="2" id="KW-0808">Transferase</keyword>
<feature type="compositionally biased region" description="Pro residues" evidence="1">
    <location>
        <begin position="26"/>
        <end position="36"/>
    </location>
</feature>
<reference evidence="2 3" key="1">
    <citation type="submission" date="2018-08" db="EMBL/GenBank/DDBJ databases">
        <title>Pseudooceanicola sediminis CY03 in the family Rhodobacteracea.</title>
        <authorList>
            <person name="Zhang Y.-J."/>
        </authorList>
    </citation>
    <scope>NUCLEOTIDE SEQUENCE [LARGE SCALE GENOMIC DNA]</scope>
    <source>
        <strain evidence="2 3">CY03</strain>
    </source>
</reference>
<dbReference type="Proteomes" id="UP000265848">
    <property type="component" value="Unassembled WGS sequence"/>
</dbReference>
<keyword evidence="3" id="KW-1185">Reference proteome</keyword>
<dbReference type="GO" id="GO:0016740">
    <property type="term" value="F:transferase activity"/>
    <property type="evidence" value="ECO:0007669"/>
    <property type="project" value="UniProtKB-KW"/>
</dbReference>
<protein>
    <submittedName>
        <fullName evidence="2">Glycosyl transferase</fullName>
    </submittedName>
</protein>